<reference evidence="2" key="1">
    <citation type="submission" date="2017-06" db="EMBL/GenBank/DDBJ databases">
        <authorList>
            <person name="Varghese N."/>
            <person name="Submissions S."/>
        </authorList>
    </citation>
    <scope>NUCLEOTIDE SEQUENCE [LARGE SCALE GENOMIC DNA]</scope>
    <source>
        <strain evidence="2">JCM 23211</strain>
    </source>
</reference>
<evidence type="ECO:0000313" key="1">
    <source>
        <dbReference type="EMBL" id="SNS58932.1"/>
    </source>
</evidence>
<proteinExistence type="predicted"/>
<dbReference type="AlphaFoldDB" id="A0A239FRS4"/>
<dbReference type="EMBL" id="FZOW01000003">
    <property type="protein sequence ID" value="SNS58932.1"/>
    <property type="molecule type" value="Genomic_DNA"/>
</dbReference>
<organism evidence="1 2">
    <name type="scientific">Rhodococcoides kyotonense</name>
    <dbReference type="NCBI Taxonomy" id="398843"/>
    <lineage>
        <taxon>Bacteria</taxon>
        <taxon>Bacillati</taxon>
        <taxon>Actinomycetota</taxon>
        <taxon>Actinomycetes</taxon>
        <taxon>Mycobacteriales</taxon>
        <taxon>Nocardiaceae</taxon>
        <taxon>Rhodococcoides</taxon>
    </lineage>
</organism>
<name>A0A239FRS4_9NOCA</name>
<accession>A0A239FRS4</accession>
<dbReference type="Proteomes" id="UP000198327">
    <property type="component" value="Unassembled WGS sequence"/>
</dbReference>
<gene>
    <name evidence="1" type="ORF">SAMN05421642_103403</name>
</gene>
<evidence type="ECO:0000313" key="2">
    <source>
        <dbReference type="Proteomes" id="UP000198327"/>
    </source>
</evidence>
<keyword evidence="2" id="KW-1185">Reference proteome</keyword>
<sequence>MNASRATQTSRAVTAGCDRCRTKWTSANAQAVAAKHHDTYGHKTWVEQVLTIQYGDGKPETEQPALFG</sequence>
<protein>
    <submittedName>
        <fullName evidence="1">Uncharacterized protein</fullName>
    </submittedName>
</protein>